<evidence type="ECO:0000256" key="3">
    <source>
        <dbReference type="ARBA" id="ARBA00022801"/>
    </source>
</evidence>
<dbReference type="Proteomes" id="UP001274896">
    <property type="component" value="Unassembled WGS sequence"/>
</dbReference>
<dbReference type="Gene3D" id="3.20.20.80">
    <property type="entry name" value="Glycosidases"/>
    <property type="match status" value="1"/>
</dbReference>
<dbReference type="InterPro" id="IPR048912">
    <property type="entry name" value="BetaGal1-like_ABD1"/>
</dbReference>
<dbReference type="PIRSF" id="PIRSF006336">
    <property type="entry name" value="B-gal"/>
    <property type="match status" value="1"/>
</dbReference>
<dbReference type="InterPro" id="IPR017853">
    <property type="entry name" value="GH"/>
</dbReference>
<dbReference type="InterPro" id="IPR026283">
    <property type="entry name" value="B-gal_1-like"/>
</dbReference>
<dbReference type="GO" id="GO:0004565">
    <property type="term" value="F:beta-galactosidase activity"/>
    <property type="evidence" value="ECO:0007669"/>
    <property type="project" value="InterPro"/>
</dbReference>
<keyword evidence="2" id="KW-0732">Signal</keyword>
<evidence type="ECO:0000256" key="5">
    <source>
        <dbReference type="ARBA" id="ARBA00023295"/>
    </source>
</evidence>
<dbReference type="FunFam" id="3.20.20.80:FF:000017">
    <property type="entry name" value="Beta-galactosidase"/>
    <property type="match status" value="1"/>
</dbReference>
<comment type="similarity">
    <text evidence="1 6">Belongs to the glycosyl hydrolase 35 family.</text>
</comment>
<comment type="caution">
    <text evidence="10">The sequence shown here is derived from an EMBL/GenBank/DDBJ whole genome shotgun (WGS) entry which is preliminary data.</text>
</comment>
<feature type="domain" description="Glycoside hydrolase 35 catalytic" evidence="7">
    <location>
        <begin position="25"/>
        <end position="234"/>
    </location>
</feature>
<evidence type="ECO:0000259" key="7">
    <source>
        <dbReference type="Pfam" id="PF01301"/>
    </source>
</evidence>
<dbReference type="Pfam" id="PF21467">
    <property type="entry name" value="BetaGal_gal-bd"/>
    <property type="match status" value="1"/>
</dbReference>
<dbReference type="PANTHER" id="PTHR23421">
    <property type="entry name" value="BETA-GALACTOSIDASE RELATED"/>
    <property type="match status" value="1"/>
</dbReference>
<gene>
    <name evidence="10" type="ORF">QTP70_010648</name>
</gene>
<keyword evidence="5" id="KW-0326">Glycosidase</keyword>
<accession>A0AAE0R4A6</accession>
<dbReference type="SUPFAM" id="SSF49785">
    <property type="entry name" value="Galactose-binding domain-like"/>
    <property type="match status" value="1"/>
</dbReference>
<evidence type="ECO:0000256" key="4">
    <source>
        <dbReference type="ARBA" id="ARBA00023180"/>
    </source>
</evidence>
<evidence type="ECO:0008006" key="12">
    <source>
        <dbReference type="Google" id="ProtNLM"/>
    </source>
</evidence>
<evidence type="ECO:0000256" key="1">
    <source>
        <dbReference type="ARBA" id="ARBA00009809"/>
    </source>
</evidence>
<evidence type="ECO:0000313" key="11">
    <source>
        <dbReference type="Proteomes" id="UP001274896"/>
    </source>
</evidence>
<dbReference type="Pfam" id="PF21317">
    <property type="entry name" value="BetaGal_ABD_1"/>
    <property type="match status" value="1"/>
</dbReference>
<dbReference type="InterPro" id="IPR001944">
    <property type="entry name" value="Glycoside_Hdrlase_35"/>
</dbReference>
<evidence type="ECO:0000259" key="9">
    <source>
        <dbReference type="Pfam" id="PF21467"/>
    </source>
</evidence>
<evidence type="ECO:0000256" key="2">
    <source>
        <dbReference type="ARBA" id="ARBA00022729"/>
    </source>
</evidence>
<keyword evidence="11" id="KW-1185">Reference proteome</keyword>
<feature type="domain" description="Beta-galactosidase 1-like first all-beta" evidence="8">
    <location>
        <begin position="415"/>
        <end position="518"/>
    </location>
</feature>
<reference evidence="10" key="1">
    <citation type="submission" date="2023-06" db="EMBL/GenBank/DDBJ databases">
        <title>Male Hemibagrus guttatus genome.</title>
        <authorList>
            <person name="Bian C."/>
        </authorList>
    </citation>
    <scope>NUCLEOTIDE SEQUENCE</scope>
    <source>
        <strain evidence="10">Male_cb2023</strain>
        <tissue evidence="10">Muscle</tissue>
    </source>
</reference>
<evidence type="ECO:0000313" key="10">
    <source>
        <dbReference type="EMBL" id="KAK3543100.1"/>
    </source>
</evidence>
<dbReference type="InterPro" id="IPR031330">
    <property type="entry name" value="Gly_Hdrlase_35_cat"/>
</dbReference>
<keyword evidence="3" id="KW-0378">Hydrolase</keyword>
<dbReference type="InterPro" id="IPR048913">
    <property type="entry name" value="BetaGal_gal-bd"/>
</dbReference>
<sequence>MTVVVNPGLDRSERSFTVDYSNDCFLKDGQYFRYVSGSIHYSRVPRFYWKDRLMKMYMSGLNAIQVYVPWNFHEPVQGMYSFEGDRDLEYFLHLANETGLLVILRPGPYICAEWEMGGLPAWLLHNPNIILRSADSEYMQAVGDWLAVLLTKMRPWLYQNGGNIISLQVENEYGSYFACDHNYMRSLRLLFRNFLGEDVVLFTTDGNTDKELACGSLQGLYATIDFGTGADHDTRFRPVVTSYDYDAPLSEAGDPTDKLLAIRDVIKEFRDIPVGPMPPATAKLAYGFVMLRKIGNVSGLLDMLSPQGPVKSLKPLTFEEIKQTSSSECGRRSHHVILRISLQASDMKFSSYQASLLYKRVMALGDDEPSDPILDVKNGAVMSGWCFVEKKPKLNSSQVVLGLFHTGQLKCGALYYGYVLYRTRLPRDIPDQTPLISPLNGIHDRAYVSVNGVYQGVMERDTALVINVTGREGDQLDLLVENMGRVNFGPKINDYKGILGNLILGNDVLSDWLIFPLDIDGVIANGWLQAGWKADGKEVGDIGPSFYSGTLKPNGVSRDTFIKLTGWTKGQVFINGVNVGRFWPERGPQHTLFVPAPLISATLTNNITVLELERAAYHRRVVFTDRPQLDNTAV</sequence>
<dbReference type="EMBL" id="JAUCMX010000006">
    <property type="protein sequence ID" value="KAK3543100.1"/>
    <property type="molecule type" value="Genomic_DNA"/>
</dbReference>
<dbReference type="FunFam" id="2.60.120.260:FF:000021">
    <property type="entry name" value="Beta-galactosidase"/>
    <property type="match status" value="1"/>
</dbReference>
<dbReference type="AlphaFoldDB" id="A0AAE0R4A6"/>
<protein>
    <recommendedName>
        <fullName evidence="12">Beta-galactosidase</fullName>
    </recommendedName>
</protein>
<dbReference type="SUPFAM" id="SSF51445">
    <property type="entry name" value="(Trans)glycosidases"/>
    <property type="match status" value="1"/>
</dbReference>
<dbReference type="Pfam" id="PF01301">
    <property type="entry name" value="Glyco_hydro_35"/>
    <property type="match status" value="1"/>
</dbReference>
<dbReference type="Gene3D" id="2.60.120.260">
    <property type="entry name" value="Galactose-binding domain-like"/>
    <property type="match status" value="2"/>
</dbReference>
<evidence type="ECO:0000259" key="8">
    <source>
        <dbReference type="Pfam" id="PF21317"/>
    </source>
</evidence>
<organism evidence="10 11">
    <name type="scientific">Hemibagrus guttatus</name>
    <dbReference type="NCBI Taxonomy" id="175788"/>
    <lineage>
        <taxon>Eukaryota</taxon>
        <taxon>Metazoa</taxon>
        <taxon>Chordata</taxon>
        <taxon>Craniata</taxon>
        <taxon>Vertebrata</taxon>
        <taxon>Euteleostomi</taxon>
        <taxon>Actinopterygii</taxon>
        <taxon>Neopterygii</taxon>
        <taxon>Teleostei</taxon>
        <taxon>Ostariophysi</taxon>
        <taxon>Siluriformes</taxon>
        <taxon>Bagridae</taxon>
        <taxon>Hemibagrus</taxon>
    </lineage>
</organism>
<name>A0AAE0R4A6_9TELE</name>
<dbReference type="PRINTS" id="PR00742">
    <property type="entry name" value="GLHYDRLASE35"/>
</dbReference>
<proteinExistence type="inferred from homology"/>
<dbReference type="InterPro" id="IPR008979">
    <property type="entry name" value="Galactose-bd-like_sf"/>
</dbReference>
<feature type="domain" description="Beta-galactosidase galactose-binding" evidence="9">
    <location>
        <begin position="544"/>
        <end position="601"/>
    </location>
</feature>
<evidence type="ECO:0000256" key="6">
    <source>
        <dbReference type="RuleBase" id="RU003679"/>
    </source>
</evidence>
<dbReference type="GO" id="GO:0005975">
    <property type="term" value="P:carbohydrate metabolic process"/>
    <property type="evidence" value="ECO:0007669"/>
    <property type="project" value="InterPro"/>
</dbReference>
<keyword evidence="4" id="KW-0325">Glycoprotein</keyword>